<comment type="similarity">
    <text evidence="1">Belongs to the TBCC family.</text>
</comment>
<dbReference type="OrthoDB" id="427777at2759"/>
<dbReference type="Gene3D" id="2.160.20.70">
    <property type="match status" value="1"/>
</dbReference>
<dbReference type="AlphaFoldDB" id="W4HAM3"/>
<feature type="domain" description="C-CAP/cofactor C-like" evidence="3">
    <location>
        <begin position="335"/>
        <end position="467"/>
    </location>
</feature>
<organism evidence="4">
    <name type="scientific">Aphanomyces astaci</name>
    <name type="common">Crayfish plague agent</name>
    <dbReference type="NCBI Taxonomy" id="112090"/>
    <lineage>
        <taxon>Eukaryota</taxon>
        <taxon>Sar</taxon>
        <taxon>Stramenopiles</taxon>
        <taxon>Oomycota</taxon>
        <taxon>Saprolegniomycetes</taxon>
        <taxon>Saprolegniales</taxon>
        <taxon>Verrucalvaceae</taxon>
        <taxon>Aphanomyces</taxon>
    </lineage>
</organism>
<dbReference type="InterPro" id="IPR016098">
    <property type="entry name" value="CAP/MinC_C"/>
</dbReference>
<dbReference type="RefSeq" id="XP_009821407.1">
    <property type="nucleotide sequence ID" value="XM_009823105.1"/>
</dbReference>
<accession>W4HAM3</accession>
<dbReference type="PANTHER" id="PTHR16052:SF0">
    <property type="entry name" value="TBCC DOMAIN-CONTAINING PROTEIN 1"/>
    <property type="match status" value="1"/>
</dbReference>
<gene>
    <name evidence="4" type="ORF">H257_00417</name>
</gene>
<protein>
    <recommendedName>
        <fullName evidence="3">C-CAP/cofactor C-like domain-containing protein</fullName>
    </recommendedName>
</protein>
<dbReference type="VEuPathDB" id="FungiDB:H257_00417"/>
<reference evidence="4" key="1">
    <citation type="submission" date="2013-12" db="EMBL/GenBank/DDBJ databases">
        <title>The Genome Sequence of Aphanomyces astaci APO3.</title>
        <authorList>
            <consortium name="The Broad Institute Genomics Platform"/>
            <person name="Russ C."/>
            <person name="Tyler B."/>
            <person name="van West P."/>
            <person name="Dieguez-Uribeondo J."/>
            <person name="Young S.K."/>
            <person name="Zeng Q."/>
            <person name="Gargeya S."/>
            <person name="Fitzgerald M."/>
            <person name="Abouelleil A."/>
            <person name="Alvarado L."/>
            <person name="Chapman S.B."/>
            <person name="Gainer-Dewar J."/>
            <person name="Goldberg J."/>
            <person name="Griggs A."/>
            <person name="Gujja S."/>
            <person name="Hansen M."/>
            <person name="Howarth C."/>
            <person name="Imamovic A."/>
            <person name="Ireland A."/>
            <person name="Larimer J."/>
            <person name="McCowan C."/>
            <person name="Murphy C."/>
            <person name="Pearson M."/>
            <person name="Poon T.W."/>
            <person name="Priest M."/>
            <person name="Roberts A."/>
            <person name="Saif S."/>
            <person name="Shea T."/>
            <person name="Sykes S."/>
            <person name="Wortman J."/>
            <person name="Nusbaum C."/>
            <person name="Birren B."/>
        </authorList>
    </citation>
    <scope>NUCLEOTIDE SEQUENCE [LARGE SCALE GENOMIC DNA]</scope>
    <source>
        <strain evidence="4">APO3</strain>
    </source>
</reference>
<proteinExistence type="inferred from homology"/>
<evidence type="ECO:0000313" key="4">
    <source>
        <dbReference type="EMBL" id="ETV89007.1"/>
    </source>
</evidence>
<name>W4HAM3_APHAT</name>
<feature type="region of interest" description="Disordered" evidence="2">
    <location>
        <begin position="157"/>
        <end position="179"/>
    </location>
</feature>
<feature type="compositionally biased region" description="Polar residues" evidence="2">
    <location>
        <begin position="164"/>
        <end position="174"/>
    </location>
</feature>
<evidence type="ECO:0000256" key="2">
    <source>
        <dbReference type="SAM" id="MobiDB-lite"/>
    </source>
</evidence>
<dbReference type="Pfam" id="PF07986">
    <property type="entry name" value="TBCC"/>
    <property type="match status" value="1"/>
</dbReference>
<dbReference type="GeneID" id="20802413"/>
<dbReference type="InterPro" id="IPR039589">
    <property type="entry name" value="TBCC1"/>
</dbReference>
<dbReference type="InterPro" id="IPR017901">
    <property type="entry name" value="C-CAP_CF_C-like"/>
</dbReference>
<dbReference type="InterPro" id="IPR012945">
    <property type="entry name" value="Tubulin-bd_cofactor_C_dom"/>
</dbReference>
<dbReference type="STRING" id="112090.W4HAM3"/>
<sequence length="590" mass="65985">MRQRLWLRMELFEHFAMQFQSRCVINLTPQNIINGVAALRQLGNTHASVERRPEESTASSTPTQPISYAMWKNVAETTFQWKDNECRSFWLVVVCLHHQIPILPSDDAQNKRDPSFLADEDYFLLEHVPLYKLATFLFLHMDKKSSKHRAKPSFDAVWRREDQPMTSPGSSGASSPVHLAAPISPSSPHSIGLKDRLESETHALSFVKANLDLLVSLVLDTSLTADDAIITAPQFDLLGVLFCGGASHVQQYPRLSAAYPKWQQPHQLASKVLKWLRTRLALNDVLYPRVGTCTPNNSIIATLHLNMPVSQDLEVEQPPSDNGSTRALIASLPRPVVISLVSKATVIKRADEFMRHCDVTIFGCHDAYIYVLGPLRHVSVVASCNCKVVLGPASGICTVDRCDNTTVSATCALLRVHNCLDSTFNVFTPRRSIFDGDNRGCYIGPFNAQYPHLRLHLVQSRLAYVPHSTGQWNKFVNLDTDEPSDASADAAVVLQTPLQFTEVCVPVKMDAVSPRGRLPVALPIEFEHAVRRAQDNVDGLRRLIDEFDTPVKKLLEQAIQAKFKEWLVVSGNMRQVLDLVQLEKARQHAV</sequence>
<dbReference type="PROSITE" id="PS51329">
    <property type="entry name" value="C_CAP_COFACTOR_C"/>
    <property type="match status" value="1"/>
</dbReference>
<dbReference type="EMBL" id="KI913114">
    <property type="protein sequence ID" value="ETV89007.1"/>
    <property type="molecule type" value="Genomic_DNA"/>
</dbReference>
<dbReference type="PANTHER" id="PTHR16052">
    <property type="entry name" value="TBCC DOMAIN-CONTAINING PROTEIN 1"/>
    <property type="match status" value="1"/>
</dbReference>
<evidence type="ECO:0000259" key="3">
    <source>
        <dbReference type="PROSITE" id="PS51329"/>
    </source>
</evidence>
<evidence type="ECO:0000256" key="1">
    <source>
        <dbReference type="ARBA" id="ARBA00008848"/>
    </source>
</evidence>